<name>A0A4R0RF20_9APHY</name>
<feature type="transmembrane region" description="Helical" evidence="1">
    <location>
        <begin position="368"/>
        <end position="391"/>
    </location>
</feature>
<keyword evidence="1" id="KW-0812">Transmembrane</keyword>
<evidence type="ECO:0000313" key="2">
    <source>
        <dbReference type="EMBL" id="TCD63219.1"/>
    </source>
</evidence>
<accession>A0A4R0RF20</accession>
<sequence>MSRAPSYIQFVPKRAMTSFENLVVLANYEERLRGAKKAVWRDRGEKPVEVCDYWECIEHASRGGLRAGSLAFAIRAGINFFLLLTRIGKVPRSTRFRLIRHALFGEEPLRFAAMIGSFVGLYKLILNMLPILLPGPEGSDTQLTSQFRARMRSQQRDANTFTAIEEEETDDTLSVPRDKRRARLSTSAQAHQDWLHKKTRRWYSIVAGAIAGGIAIRCESADRRMGIAQQLFVRGLQGAFNTVSDKFNFSLPHGDVIVFALCCAQIMYGFTMRPDTLPRWYSVWIGHACHVSPQGVNINKTMVRDNNFNLNDIDIIMNRANITARNATRLAHARELAELPTPFYGPSLTPCAVIHPDMDSCLTAQVHFFFKTVRLMLPIYGALHFIPTLLFKREAIMSKPVKMLLRAFLGTMRSSAFLGIFVIIYHSWLCGKRNFFLTTNYLSSHPASFGILSSLARLVPHAFLDFLVSKPAYWLGGLMCGLSVFVEEKRRRSELAMYVLPRGLEAAWIMARGKGYAFHTGSVGDMILTSLGMGMVMSIYQNDPEHLSGLVRRILYQFVGPN</sequence>
<dbReference type="PANTHER" id="PTHR12459">
    <property type="entry name" value="TRANSMEMBRANE PROTEIN 135-RELATED"/>
    <property type="match status" value="1"/>
</dbReference>
<reference evidence="2 3" key="1">
    <citation type="submission" date="2018-11" db="EMBL/GenBank/DDBJ databases">
        <title>Genome assembly of Steccherinum ochraceum LE-BIN_3174, the white-rot fungus of the Steccherinaceae family (The Residual Polyporoid clade, Polyporales, Basidiomycota).</title>
        <authorList>
            <person name="Fedorova T.V."/>
            <person name="Glazunova O.A."/>
            <person name="Landesman E.O."/>
            <person name="Moiseenko K.V."/>
            <person name="Psurtseva N.V."/>
            <person name="Savinova O.S."/>
            <person name="Shakhova N.V."/>
            <person name="Tyazhelova T.V."/>
            <person name="Vasina D.V."/>
        </authorList>
    </citation>
    <scope>NUCLEOTIDE SEQUENCE [LARGE SCALE GENOMIC DNA]</scope>
    <source>
        <strain evidence="2 3">LE-BIN_3174</strain>
    </source>
</reference>
<dbReference type="AlphaFoldDB" id="A0A4R0RF20"/>
<organism evidence="2 3">
    <name type="scientific">Steccherinum ochraceum</name>
    <dbReference type="NCBI Taxonomy" id="92696"/>
    <lineage>
        <taxon>Eukaryota</taxon>
        <taxon>Fungi</taxon>
        <taxon>Dikarya</taxon>
        <taxon>Basidiomycota</taxon>
        <taxon>Agaricomycotina</taxon>
        <taxon>Agaricomycetes</taxon>
        <taxon>Polyporales</taxon>
        <taxon>Steccherinaceae</taxon>
        <taxon>Steccherinum</taxon>
    </lineage>
</organism>
<protein>
    <recommendedName>
        <fullName evidence="4">Transmembrane protein 135 N-terminal domain-containing protein</fullName>
    </recommendedName>
</protein>
<dbReference type="InterPro" id="IPR026749">
    <property type="entry name" value="Tmem135"/>
</dbReference>
<feature type="transmembrane region" description="Helical" evidence="1">
    <location>
        <begin position="403"/>
        <end position="428"/>
    </location>
</feature>
<proteinExistence type="predicted"/>
<evidence type="ECO:0008006" key="4">
    <source>
        <dbReference type="Google" id="ProtNLM"/>
    </source>
</evidence>
<dbReference type="EMBL" id="RWJN01000314">
    <property type="protein sequence ID" value="TCD63219.1"/>
    <property type="molecule type" value="Genomic_DNA"/>
</dbReference>
<dbReference type="Proteomes" id="UP000292702">
    <property type="component" value="Unassembled WGS sequence"/>
</dbReference>
<gene>
    <name evidence="2" type="ORF">EIP91_005831</name>
</gene>
<dbReference type="OrthoDB" id="291792at2759"/>
<evidence type="ECO:0000313" key="3">
    <source>
        <dbReference type="Proteomes" id="UP000292702"/>
    </source>
</evidence>
<keyword evidence="1" id="KW-1133">Transmembrane helix</keyword>
<keyword evidence="3" id="KW-1185">Reference proteome</keyword>
<keyword evidence="1" id="KW-0472">Membrane</keyword>
<evidence type="ECO:0000256" key="1">
    <source>
        <dbReference type="SAM" id="Phobius"/>
    </source>
</evidence>
<comment type="caution">
    <text evidence="2">The sequence shown here is derived from an EMBL/GenBank/DDBJ whole genome shotgun (WGS) entry which is preliminary data.</text>
</comment>
<dbReference type="PANTHER" id="PTHR12459:SF6">
    <property type="entry name" value="GB|AAD46013.1"/>
    <property type="match status" value="1"/>
</dbReference>